<dbReference type="Proteomes" id="UP001186944">
    <property type="component" value="Unassembled WGS sequence"/>
</dbReference>
<dbReference type="GO" id="GO:0006457">
    <property type="term" value="P:protein folding"/>
    <property type="evidence" value="ECO:0007669"/>
    <property type="project" value="InterPro"/>
</dbReference>
<dbReference type="HAMAP" id="MF_01152">
    <property type="entry name" value="DnaJ"/>
    <property type="match status" value="1"/>
</dbReference>
<dbReference type="SMART" id="SM00271">
    <property type="entry name" value="DnaJ"/>
    <property type="match status" value="1"/>
</dbReference>
<dbReference type="Pfam" id="PF00684">
    <property type="entry name" value="DnaJ_CXXCXGXG"/>
    <property type="match status" value="1"/>
</dbReference>
<evidence type="ECO:0000256" key="6">
    <source>
        <dbReference type="ARBA" id="ARBA00022771"/>
    </source>
</evidence>
<dbReference type="CDD" id="cd06257">
    <property type="entry name" value="DnaJ"/>
    <property type="match status" value="1"/>
</dbReference>
<keyword evidence="12" id="KW-0143">Chaperone</keyword>
<dbReference type="Gene3D" id="2.10.230.10">
    <property type="entry name" value="Heat shock protein DnaJ, cysteine-rich domain"/>
    <property type="match status" value="1"/>
</dbReference>
<dbReference type="PROSITE" id="PS50076">
    <property type="entry name" value="DNAJ_2"/>
    <property type="match status" value="1"/>
</dbReference>
<gene>
    <name evidence="17" type="ORF">FSP39_005076</name>
</gene>
<dbReference type="InterPro" id="IPR008971">
    <property type="entry name" value="HSP40/DnaJ_pept-bd"/>
</dbReference>
<dbReference type="Pfam" id="PF01556">
    <property type="entry name" value="DnaJ_C"/>
    <property type="match status" value="1"/>
</dbReference>
<evidence type="ECO:0000256" key="4">
    <source>
        <dbReference type="ARBA" id="ARBA00022723"/>
    </source>
</evidence>
<dbReference type="GO" id="GO:0005829">
    <property type="term" value="C:cytosol"/>
    <property type="evidence" value="ECO:0007669"/>
    <property type="project" value="UniProtKB-ARBA"/>
</dbReference>
<evidence type="ECO:0000256" key="10">
    <source>
        <dbReference type="ARBA" id="ARBA00023128"/>
    </source>
</evidence>
<keyword evidence="11" id="KW-0472">Membrane</keyword>
<keyword evidence="4 13" id="KW-0479">Metal-binding</keyword>
<evidence type="ECO:0000256" key="11">
    <source>
        <dbReference type="ARBA" id="ARBA00023136"/>
    </source>
</evidence>
<dbReference type="InterPro" id="IPR001305">
    <property type="entry name" value="HSP_DnaJ_Cys-rich_dom"/>
</dbReference>
<evidence type="ECO:0000256" key="2">
    <source>
        <dbReference type="ARBA" id="ARBA00004370"/>
    </source>
</evidence>
<feature type="region of interest" description="Disordered" evidence="14">
    <location>
        <begin position="31"/>
        <end position="61"/>
    </location>
</feature>
<dbReference type="GO" id="GO:0009408">
    <property type="term" value="P:response to heat"/>
    <property type="evidence" value="ECO:0007669"/>
    <property type="project" value="InterPro"/>
</dbReference>
<dbReference type="FunFam" id="2.10.230.10:FF:000003">
    <property type="entry name" value="dnaJ homolog subfamily A member 3, mitochondrial"/>
    <property type="match status" value="1"/>
</dbReference>
<comment type="subcellular location">
    <subcellularLocation>
        <location evidence="2">Membrane</location>
    </subcellularLocation>
    <subcellularLocation>
        <location evidence="1">Mitochondrion</location>
    </subcellularLocation>
</comment>
<evidence type="ECO:0000313" key="17">
    <source>
        <dbReference type="EMBL" id="KAK3099479.1"/>
    </source>
</evidence>
<evidence type="ECO:0000256" key="12">
    <source>
        <dbReference type="ARBA" id="ARBA00023186"/>
    </source>
</evidence>
<dbReference type="InterPro" id="IPR036869">
    <property type="entry name" value="J_dom_sf"/>
</dbReference>
<evidence type="ECO:0000256" key="5">
    <source>
        <dbReference type="ARBA" id="ARBA00022737"/>
    </source>
</evidence>
<dbReference type="Gene3D" id="1.10.287.110">
    <property type="entry name" value="DnaJ domain"/>
    <property type="match status" value="1"/>
</dbReference>
<evidence type="ECO:0000313" key="18">
    <source>
        <dbReference type="Proteomes" id="UP001186944"/>
    </source>
</evidence>
<feature type="zinc finger region" description="CR-type" evidence="13">
    <location>
        <begin position="226"/>
        <end position="304"/>
    </location>
</feature>
<protein>
    <submittedName>
        <fullName evidence="17">Uncharacterized protein</fullName>
    </submittedName>
</protein>
<accession>A0AA88Y797</accession>
<dbReference type="GO" id="GO:0005524">
    <property type="term" value="F:ATP binding"/>
    <property type="evidence" value="ECO:0007669"/>
    <property type="project" value="InterPro"/>
</dbReference>
<dbReference type="PROSITE" id="PS51188">
    <property type="entry name" value="ZF_CR"/>
    <property type="match status" value="1"/>
</dbReference>
<keyword evidence="5" id="KW-0677">Repeat</keyword>
<evidence type="ECO:0000256" key="8">
    <source>
        <dbReference type="ARBA" id="ARBA00022946"/>
    </source>
</evidence>
<evidence type="ECO:0000256" key="7">
    <source>
        <dbReference type="ARBA" id="ARBA00022833"/>
    </source>
</evidence>
<dbReference type="InterPro" id="IPR001623">
    <property type="entry name" value="DnaJ_domain"/>
</dbReference>
<dbReference type="FunFam" id="1.10.287.110:FF:000034">
    <property type="entry name" value="Chaperone protein DnaJ"/>
    <property type="match status" value="1"/>
</dbReference>
<feature type="region of interest" description="Disordered" evidence="14">
    <location>
        <begin position="476"/>
        <end position="527"/>
    </location>
</feature>
<reference evidence="17" key="1">
    <citation type="submission" date="2019-08" db="EMBL/GenBank/DDBJ databases">
        <title>The improved chromosome-level genome for the pearl oyster Pinctada fucata martensii using PacBio sequencing and Hi-C.</title>
        <authorList>
            <person name="Zheng Z."/>
        </authorList>
    </citation>
    <scope>NUCLEOTIDE SEQUENCE</scope>
    <source>
        <strain evidence="17">ZZ-2019</strain>
        <tissue evidence="17">Adductor muscle</tissue>
    </source>
</reference>
<dbReference type="PRINTS" id="PR00625">
    <property type="entry name" value="JDOMAIN"/>
</dbReference>
<dbReference type="GO" id="GO:0051082">
    <property type="term" value="F:unfolded protein binding"/>
    <property type="evidence" value="ECO:0007669"/>
    <property type="project" value="InterPro"/>
</dbReference>
<dbReference type="InterPro" id="IPR036410">
    <property type="entry name" value="HSP_DnaJ_Cys-rich_dom_sf"/>
</dbReference>
<dbReference type="GO" id="GO:0016020">
    <property type="term" value="C:membrane"/>
    <property type="evidence" value="ECO:0007669"/>
    <property type="project" value="UniProtKB-SubCell"/>
</dbReference>
<dbReference type="InterPro" id="IPR002939">
    <property type="entry name" value="DnaJ_C"/>
</dbReference>
<dbReference type="SUPFAM" id="SSF46565">
    <property type="entry name" value="Chaperone J-domain"/>
    <property type="match status" value="1"/>
</dbReference>
<dbReference type="GO" id="GO:0007005">
    <property type="term" value="P:mitochondrion organization"/>
    <property type="evidence" value="ECO:0007669"/>
    <property type="project" value="TreeGrafter"/>
</dbReference>
<feature type="compositionally biased region" description="Basic and acidic residues" evidence="14">
    <location>
        <begin position="476"/>
        <end position="507"/>
    </location>
</feature>
<feature type="domain" description="J" evidence="15">
    <location>
        <begin position="81"/>
        <end position="146"/>
    </location>
</feature>
<keyword evidence="8" id="KW-0809">Transit peptide</keyword>
<dbReference type="PROSITE" id="PS00636">
    <property type="entry name" value="DNAJ_1"/>
    <property type="match status" value="1"/>
</dbReference>
<keyword evidence="3" id="KW-0488">Methylation</keyword>
<dbReference type="Pfam" id="PF00226">
    <property type="entry name" value="DnaJ"/>
    <property type="match status" value="1"/>
</dbReference>
<dbReference type="InterPro" id="IPR012724">
    <property type="entry name" value="DnaJ"/>
</dbReference>
<organism evidence="17 18">
    <name type="scientific">Pinctada imbricata</name>
    <name type="common">Atlantic pearl-oyster</name>
    <name type="synonym">Pinctada martensii</name>
    <dbReference type="NCBI Taxonomy" id="66713"/>
    <lineage>
        <taxon>Eukaryota</taxon>
        <taxon>Metazoa</taxon>
        <taxon>Spiralia</taxon>
        <taxon>Lophotrochozoa</taxon>
        <taxon>Mollusca</taxon>
        <taxon>Bivalvia</taxon>
        <taxon>Autobranchia</taxon>
        <taxon>Pteriomorphia</taxon>
        <taxon>Pterioida</taxon>
        <taxon>Pterioidea</taxon>
        <taxon>Pteriidae</taxon>
        <taxon>Pinctada</taxon>
    </lineage>
</organism>
<sequence>MRAACGRLYSKSLSSETTNLLRSAFGESCPNVTPRRHTSLWSLSSNRQTQTSPLEKSSNLSHQVKLHPKEFHTTTCLLKEDYYQILGVSKSASQKDIKKAYYQKAKKYHPDVNKNDSSAAKKFQEVSEAYEVLSDENKRKQYDTFGMSGGAAGGPGGFGGFNQGQGFPGGGFADFHSNIDPEELFRTIFGSQFTGGGGADFSDSKWGFAPQREVMLDLTFQEAARGVNKNINLNVKDICPRCDGRKAEPGTKPEKCPHCNGTGMETISAGAFMMRSTCRYCGGTRQIIAKKCFECKGKGNIILRKKVTIPVPAGVEDGQMIKMKVGQEELFIHLKVSKSNIFKREGADIHSDVVVSLSQAVLGGTVRVPGVYDDILINIPEGTQSHDRLRLQGKGVTRVNSYGRGDHYIHFKIKVPKQMSEEQRKLILAFAETEGSVKGTINGIVDTSSGKKSGDEMVEKLRRILNNENDDVVVEKIRDSKNDDVTDKEVKDNKKDDSTDEKLKDDSNNNSDDKDDNFDKKRGSNAG</sequence>
<dbReference type="AlphaFoldDB" id="A0AA88Y797"/>
<dbReference type="InterPro" id="IPR018253">
    <property type="entry name" value="DnaJ_domain_CS"/>
</dbReference>
<proteinExistence type="inferred from homology"/>
<feature type="domain" description="CR-type" evidence="16">
    <location>
        <begin position="226"/>
        <end position="304"/>
    </location>
</feature>
<dbReference type="Gene3D" id="2.60.260.20">
    <property type="entry name" value="Urease metallochaperone UreE, N-terminal domain"/>
    <property type="match status" value="2"/>
</dbReference>
<dbReference type="GO" id="GO:0005739">
    <property type="term" value="C:mitochondrion"/>
    <property type="evidence" value="ECO:0007669"/>
    <property type="project" value="UniProtKB-SubCell"/>
</dbReference>
<dbReference type="GO" id="GO:0008270">
    <property type="term" value="F:zinc ion binding"/>
    <property type="evidence" value="ECO:0007669"/>
    <property type="project" value="UniProtKB-KW"/>
</dbReference>
<comment type="caution">
    <text evidence="17">The sequence shown here is derived from an EMBL/GenBank/DDBJ whole genome shotgun (WGS) entry which is preliminary data.</text>
</comment>
<feature type="compositionally biased region" description="Polar residues" evidence="14">
    <location>
        <begin position="39"/>
        <end position="61"/>
    </location>
</feature>
<dbReference type="PANTHER" id="PTHR44145:SF3">
    <property type="entry name" value="DNAJ HOMOLOG SUBFAMILY A MEMBER 3, MITOCHONDRIAL"/>
    <property type="match status" value="1"/>
</dbReference>
<dbReference type="PANTHER" id="PTHR44145">
    <property type="entry name" value="DNAJ HOMOLOG SUBFAMILY A MEMBER 3, MITOCHONDRIAL"/>
    <property type="match status" value="1"/>
</dbReference>
<dbReference type="CDD" id="cd10719">
    <property type="entry name" value="DnaJ_zf"/>
    <property type="match status" value="1"/>
</dbReference>
<evidence type="ECO:0000256" key="9">
    <source>
        <dbReference type="ARBA" id="ARBA00022990"/>
    </source>
</evidence>
<keyword evidence="18" id="KW-1185">Reference proteome</keyword>
<evidence type="ECO:0000256" key="14">
    <source>
        <dbReference type="SAM" id="MobiDB-lite"/>
    </source>
</evidence>
<dbReference type="SUPFAM" id="SSF49493">
    <property type="entry name" value="HSP40/DnaJ peptide-binding domain"/>
    <property type="match status" value="2"/>
</dbReference>
<keyword evidence="9" id="KW-0007">Acetylation</keyword>
<dbReference type="GO" id="GO:0043066">
    <property type="term" value="P:negative regulation of apoptotic process"/>
    <property type="evidence" value="ECO:0007669"/>
    <property type="project" value="TreeGrafter"/>
</dbReference>
<dbReference type="FunFam" id="2.60.260.20:FF:000005">
    <property type="entry name" value="Chaperone protein dnaJ 1, mitochondrial"/>
    <property type="match status" value="1"/>
</dbReference>
<evidence type="ECO:0000256" key="3">
    <source>
        <dbReference type="ARBA" id="ARBA00022481"/>
    </source>
</evidence>
<dbReference type="CDD" id="cd10747">
    <property type="entry name" value="DnaJ_C"/>
    <property type="match status" value="1"/>
</dbReference>
<evidence type="ECO:0000256" key="1">
    <source>
        <dbReference type="ARBA" id="ARBA00004173"/>
    </source>
</evidence>
<dbReference type="SUPFAM" id="SSF57938">
    <property type="entry name" value="DnaJ/Hsp40 cysteine-rich domain"/>
    <property type="match status" value="1"/>
</dbReference>
<evidence type="ECO:0000256" key="13">
    <source>
        <dbReference type="PROSITE-ProRule" id="PRU00546"/>
    </source>
</evidence>
<evidence type="ECO:0000259" key="15">
    <source>
        <dbReference type="PROSITE" id="PS50076"/>
    </source>
</evidence>
<name>A0AA88Y797_PINIB</name>
<evidence type="ECO:0000259" key="16">
    <source>
        <dbReference type="PROSITE" id="PS51188"/>
    </source>
</evidence>
<dbReference type="GO" id="GO:0031072">
    <property type="term" value="F:heat shock protein binding"/>
    <property type="evidence" value="ECO:0007669"/>
    <property type="project" value="InterPro"/>
</dbReference>
<dbReference type="InterPro" id="IPR051938">
    <property type="entry name" value="Apopto_cytoskel_mod"/>
</dbReference>
<keyword evidence="6 13" id="KW-0863">Zinc-finger</keyword>
<dbReference type="GO" id="GO:0005102">
    <property type="term" value="F:signaling receptor binding"/>
    <property type="evidence" value="ECO:0007669"/>
    <property type="project" value="UniProtKB-ARBA"/>
</dbReference>
<feature type="compositionally biased region" description="Basic and acidic residues" evidence="14">
    <location>
        <begin position="517"/>
        <end position="527"/>
    </location>
</feature>
<dbReference type="EMBL" id="VSWD01000006">
    <property type="protein sequence ID" value="KAK3099479.1"/>
    <property type="molecule type" value="Genomic_DNA"/>
</dbReference>
<keyword evidence="7 13" id="KW-0862">Zinc</keyword>
<keyword evidence="10" id="KW-0496">Mitochondrion</keyword>